<dbReference type="NCBIfam" id="NF033495">
    <property type="entry name" value="phage_BC1881"/>
    <property type="match status" value="1"/>
</dbReference>
<evidence type="ECO:0000313" key="1">
    <source>
        <dbReference type="EMBL" id="DAE14266.1"/>
    </source>
</evidence>
<accession>A0A8S5Q5H0</accession>
<dbReference type="InterPro" id="IPR047901">
    <property type="entry name" value="BC1881-like"/>
</dbReference>
<dbReference type="EMBL" id="BK015578">
    <property type="protein sequence ID" value="DAE14266.1"/>
    <property type="molecule type" value="Genomic_DNA"/>
</dbReference>
<organism evidence="1">
    <name type="scientific">Siphoviridae sp. ct0uL16</name>
    <dbReference type="NCBI Taxonomy" id="2825299"/>
    <lineage>
        <taxon>Viruses</taxon>
        <taxon>Duplodnaviria</taxon>
        <taxon>Heunggongvirae</taxon>
        <taxon>Uroviricota</taxon>
        <taxon>Caudoviricetes</taxon>
    </lineage>
</organism>
<proteinExistence type="predicted"/>
<evidence type="ECO:0008006" key="2">
    <source>
        <dbReference type="Google" id="ProtNLM"/>
    </source>
</evidence>
<reference evidence="1" key="1">
    <citation type="journal article" date="2021" name="Proc. Natl. Acad. Sci. U.S.A.">
        <title>A Catalog of Tens of Thousands of Viruses from Human Metagenomes Reveals Hidden Associations with Chronic Diseases.</title>
        <authorList>
            <person name="Tisza M.J."/>
            <person name="Buck C.B."/>
        </authorList>
    </citation>
    <scope>NUCLEOTIDE SEQUENCE</scope>
    <source>
        <strain evidence="1">Ct0uL16</strain>
    </source>
</reference>
<protein>
    <recommendedName>
        <fullName evidence="2">BC1881 family protein</fullName>
    </recommendedName>
</protein>
<name>A0A8S5Q5H0_9CAUD</name>
<sequence>MNKELNQFSTSCLVEELKKRESVEAKVVEPYKNQTIEVNGPAVVLVVVD</sequence>